<dbReference type="InterPro" id="IPR036864">
    <property type="entry name" value="Zn2-C6_fun-type_DNA-bd_sf"/>
</dbReference>
<evidence type="ECO:0000256" key="2">
    <source>
        <dbReference type="ARBA" id="ARBA00023125"/>
    </source>
</evidence>
<dbReference type="PANTHER" id="PTHR37534:SF25">
    <property type="entry name" value="ZN(II)2CYS6 TRANSCRIPTION FACTOR (EUROFUNG)"/>
    <property type="match status" value="1"/>
</dbReference>
<feature type="domain" description="Zn(2)-C6 fungal-type" evidence="6">
    <location>
        <begin position="70"/>
        <end position="98"/>
    </location>
</feature>
<dbReference type="Proteomes" id="UP000465266">
    <property type="component" value="Unassembled WGS sequence"/>
</dbReference>
<keyword evidence="4" id="KW-0539">Nucleus</keyword>
<name>A0ABQ1B047_9EURO</name>
<protein>
    <submittedName>
        <fullName evidence="7">Adhesion and hyphal regulator 1</fullName>
    </submittedName>
</protein>
<reference evidence="7 8" key="1">
    <citation type="submission" date="2020-01" db="EMBL/GenBank/DDBJ databases">
        <title>Draft genome sequence of Aspergillus udagawae IFM 53868.</title>
        <authorList>
            <person name="Takahashi H."/>
            <person name="Yaguchi T."/>
        </authorList>
    </citation>
    <scope>NUCLEOTIDE SEQUENCE [LARGE SCALE GENOMIC DNA]</scope>
    <source>
        <strain evidence="7 8">IFM 53868</strain>
    </source>
</reference>
<keyword evidence="3" id="KW-0804">Transcription</keyword>
<keyword evidence="8" id="KW-1185">Reference proteome</keyword>
<keyword evidence="2" id="KW-0238">DNA-binding</keyword>
<dbReference type="EMBL" id="BLKG01000074">
    <property type="protein sequence ID" value="GFF91283.1"/>
    <property type="molecule type" value="Genomic_DNA"/>
</dbReference>
<feature type="compositionally biased region" description="Basic residues" evidence="5">
    <location>
        <begin position="108"/>
        <end position="119"/>
    </location>
</feature>
<dbReference type="SUPFAM" id="SSF57701">
    <property type="entry name" value="Zn2/Cys6 DNA-binding domain"/>
    <property type="match status" value="1"/>
</dbReference>
<keyword evidence="1" id="KW-0805">Transcription regulation</keyword>
<evidence type="ECO:0000256" key="5">
    <source>
        <dbReference type="SAM" id="MobiDB-lite"/>
    </source>
</evidence>
<feature type="compositionally biased region" description="Basic and acidic residues" evidence="5">
    <location>
        <begin position="120"/>
        <end position="130"/>
    </location>
</feature>
<comment type="caution">
    <text evidence="7">The sequence shown here is derived from an EMBL/GenBank/DDBJ whole genome shotgun (WGS) entry which is preliminary data.</text>
</comment>
<organism evidence="7 8">
    <name type="scientific">Aspergillus udagawae</name>
    <dbReference type="NCBI Taxonomy" id="91492"/>
    <lineage>
        <taxon>Eukaryota</taxon>
        <taxon>Fungi</taxon>
        <taxon>Dikarya</taxon>
        <taxon>Ascomycota</taxon>
        <taxon>Pezizomycotina</taxon>
        <taxon>Eurotiomycetes</taxon>
        <taxon>Eurotiomycetidae</taxon>
        <taxon>Eurotiales</taxon>
        <taxon>Aspergillaceae</taxon>
        <taxon>Aspergillus</taxon>
        <taxon>Aspergillus subgen. Fumigati</taxon>
    </lineage>
</organism>
<dbReference type="CDD" id="cd00067">
    <property type="entry name" value="GAL4"/>
    <property type="match status" value="1"/>
</dbReference>
<accession>A0ABQ1B047</accession>
<dbReference type="Gene3D" id="4.10.240.10">
    <property type="entry name" value="Zn(2)-C6 fungal-type DNA-binding domain"/>
    <property type="match status" value="1"/>
</dbReference>
<evidence type="ECO:0000256" key="3">
    <source>
        <dbReference type="ARBA" id="ARBA00023163"/>
    </source>
</evidence>
<dbReference type="SMART" id="SM00066">
    <property type="entry name" value="GAL4"/>
    <property type="match status" value="1"/>
</dbReference>
<evidence type="ECO:0000256" key="4">
    <source>
        <dbReference type="ARBA" id="ARBA00023242"/>
    </source>
</evidence>
<evidence type="ECO:0000313" key="7">
    <source>
        <dbReference type="EMBL" id="GFF91283.1"/>
    </source>
</evidence>
<dbReference type="CDD" id="cd12148">
    <property type="entry name" value="fungal_TF_MHR"/>
    <property type="match status" value="1"/>
</dbReference>
<sequence length="583" mass="65035">MGKLRSKEGWSVFPRHTFSTLHELHISPVDNQKEGWLVQINISLPWDGCGEGRPSKPIDSVTAGGESVQALLTCRKRHVKCDQAKPICSQCQKKNRPCLREDPSNSIRIKHYQPRKAKKDPKDAPAHDQDAISPLPEDGTADAVIANAASPEHITHRIYDEFCNNQYRSASVTSPYNTQGSTILPKLTDDSVPVPLMASPGNNTTTSPYCSVVGIPISHQLRPDSISPWSPASPTGAIHAGAPLTYREAYLVHHFATHLGYWLDCTDASHQFTRKIPILVKQSPILLHAVLSYAARHVGDAEMADQAHERCVELLIPFLSSEKVADDDILLCAIVILRVFEQLNVMVTGSDQERHLAGCSALLRASQGREVDPSTPGLRQAAFWVYMRQCLYNACVHQQAPNVDLENLVLLPPPDGGDPLSDLRSETAWANTMTWICATVVHFCFGSSYPEHSTRIRRWQQLSEAVESWLSTRPDTFNPIWYSEAVQGSGNPFPEIWFTADWHIMAFGFYHLARMLLAIYKPSHRFAVRGLHSTAHPSHDARSRNLWGLQQFPFDGAIIDHALSFHLYMGSLDDRSSRKGRGN</sequence>
<dbReference type="PROSITE" id="PS50048">
    <property type="entry name" value="ZN2_CY6_FUNGAL_2"/>
    <property type="match status" value="1"/>
</dbReference>
<dbReference type="Pfam" id="PF00172">
    <property type="entry name" value="Zn_clus"/>
    <property type="match status" value="1"/>
</dbReference>
<gene>
    <name evidence="7" type="ORF">IFM53868_06453</name>
</gene>
<dbReference type="InterPro" id="IPR001138">
    <property type="entry name" value="Zn2Cys6_DnaBD"/>
</dbReference>
<dbReference type="PANTHER" id="PTHR37534">
    <property type="entry name" value="TRANSCRIPTIONAL ACTIVATOR PROTEIN UGA3"/>
    <property type="match status" value="1"/>
</dbReference>
<proteinExistence type="predicted"/>
<feature type="region of interest" description="Disordered" evidence="5">
    <location>
        <begin position="95"/>
        <end position="136"/>
    </location>
</feature>
<evidence type="ECO:0000256" key="1">
    <source>
        <dbReference type="ARBA" id="ARBA00023015"/>
    </source>
</evidence>
<evidence type="ECO:0000259" key="6">
    <source>
        <dbReference type="PROSITE" id="PS50048"/>
    </source>
</evidence>
<evidence type="ECO:0000313" key="8">
    <source>
        <dbReference type="Proteomes" id="UP000465266"/>
    </source>
</evidence>